<dbReference type="EMBL" id="BMUL01000007">
    <property type="protein sequence ID" value="GHA86239.1"/>
    <property type="molecule type" value="Genomic_DNA"/>
</dbReference>
<feature type="region of interest" description="Disordered" evidence="1">
    <location>
        <begin position="1"/>
        <end position="23"/>
    </location>
</feature>
<name>A0A918T1V0_9ACTN</name>
<dbReference type="AlphaFoldDB" id="A0A918T1V0"/>
<reference evidence="2" key="1">
    <citation type="journal article" date="2014" name="Int. J. Syst. Evol. Microbiol.">
        <title>Complete genome sequence of Corynebacterium casei LMG S-19264T (=DSM 44701T), isolated from a smear-ripened cheese.</title>
        <authorList>
            <consortium name="US DOE Joint Genome Institute (JGI-PGF)"/>
            <person name="Walter F."/>
            <person name="Albersmeier A."/>
            <person name="Kalinowski J."/>
            <person name="Ruckert C."/>
        </authorList>
    </citation>
    <scope>NUCLEOTIDE SEQUENCE</scope>
    <source>
        <strain evidence="2">JCM 4518</strain>
    </source>
</reference>
<protein>
    <submittedName>
        <fullName evidence="2">Uncharacterized protein</fullName>
    </submittedName>
</protein>
<dbReference type="Proteomes" id="UP000644020">
    <property type="component" value="Unassembled WGS sequence"/>
</dbReference>
<proteinExistence type="predicted"/>
<sequence length="60" mass="6403">MRDEAYRPKLVTPQLSPGSAPLPRLSVGLSSDFERIRQATTGGTLLPINRLAADVPLDSG</sequence>
<reference evidence="2" key="2">
    <citation type="submission" date="2020-09" db="EMBL/GenBank/DDBJ databases">
        <authorList>
            <person name="Sun Q."/>
            <person name="Ohkuma M."/>
        </authorList>
    </citation>
    <scope>NUCLEOTIDE SEQUENCE</scope>
    <source>
        <strain evidence="2">JCM 4518</strain>
    </source>
</reference>
<comment type="caution">
    <text evidence="2">The sequence shown here is derived from an EMBL/GenBank/DDBJ whole genome shotgun (WGS) entry which is preliminary data.</text>
</comment>
<accession>A0A918T1V0</accession>
<keyword evidence="3" id="KW-1185">Reference proteome</keyword>
<evidence type="ECO:0000313" key="2">
    <source>
        <dbReference type="EMBL" id="GHA86239.1"/>
    </source>
</evidence>
<evidence type="ECO:0000313" key="3">
    <source>
        <dbReference type="Proteomes" id="UP000644020"/>
    </source>
</evidence>
<gene>
    <name evidence="2" type="ORF">GCM10010305_32620</name>
</gene>
<evidence type="ECO:0000256" key="1">
    <source>
        <dbReference type="SAM" id="MobiDB-lite"/>
    </source>
</evidence>
<organism evidence="2 3">
    <name type="scientific">Streptomyces termitum</name>
    <dbReference type="NCBI Taxonomy" id="67368"/>
    <lineage>
        <taxon>Bacteria</taxon>
        <taxon>Bacillati</taxon>
        <taxon>Actinomycetota</taxon>
        <taxon>Actinomycetes</taxon>
        <taxon>Kitasatosporales</taxon>
        <taxon>Streptomycetaceae</taxon>
        <taxon>Streptomyces</taxon>
    </lineage>
</organism>